<dbReference type="AlphaFoldDB" id="B8HTT4"/>
<sequence length="91" mass="9442">MNAMKSTSSLVPTFSLLSLMLVVGVVAALGGYTFGRNALKGTTQPVVNPILGNPTDGTGSVQQGNGFVQEKDILASVRQIQGLNKPAKDKP</sequence>
<evidence type="ECO:0000313" key="1">
    <source>
        <dbReference type="EMBL" id="ACL42854.1"/>
    </source>
</evidence>
<dbReference type="KEGG" id="cyn:Cyan7425_0462"/>
<reference evidence="1" key="1">
    <citation type="submission" date="2009-01" db="EMBL/GenBank/DDBJ databases">
        <title>Complete sequence of chromosome Cyanothece sp. PCC 7425.</title>
        <authorList>
            <consortium name="US DOE Joint Genome Institute"/>
            <person name="Lucas S."/>
            <person name="Copeland A."/>
            <person name="Lapidus A."/>
            <person name="Glavina del Rio T."/>
            <person name="Dalin E."/>
            <person name="Tice H."/>
            <person name="Bruce D."/>
            <person name="Goodwin L."/>
            <person name="Pitluck S."/>
            <person name="Sims D."/>
            <person name="Meineke L."/>
            <person name="Brettin T."/>
            <person name="Detter J.C."/>
            <person name="Han C."/>
            <person name="Larimer F."/>
            <person name="Land M."/>
            <person name="Hauser L."/>
            <person name="Kyrpides N."/>
            <person name="Ovchinnikova G."/>
            <person name="Liberton M."/>
            <person name="Stoeckel J."/>
            <person name="Banerjee A."/>
            <person name="Singh A."/>
            <person name="Page L."/>
            <person name="Sato H."/>
            <person name="Zhao L."/>
            <person name="Sherman L."/>
            <person name="Pakrasi H."/>
            <person name="Richardson P."/>
        </authorList>
    </citation>
    <scope>NUCLEOTIDE SEQUENCE</scope>
    <source>
        <strain evidence="1">PCC 7425</strain>
    </source>
</reference>
<organism evidence="1">
    <name type="scientific">Cyanothece sp. (strain PCC 7425 / ATCC 29141)</name>
    <dbReference type="NCBI Taxonomy" id="395961"/>
    <lineage>
        <taxon>Bacteria</taxon>
        <taxon>Bacillati</taxon>
        <taxon>Cyanobacteriota</taxon>
        <taxon>Cyanophyceae</taxon>
        <taxon>Gomontiellales</taxon>
        <taxon>Cyanothecaceae</taxon>
        <taxon>Cyanothece</taxon>
    </lineage>
</organism>
<name>B8HTT4_CYAP4</name>
<gene>
    <name evidence="1" type="ordered locus">Cyan7425_0462</name>
</gene>
<proteinExistence type="predicted"/>
<protein>
    <submittedName>
        <fullName evidence="1">Uncharacterized protein</fullName>
    </submittedName>
</protein>
<accession>B8HTT4</accession>
<dbReference type="HOGENOM" id="CLU_2422006_0_0_3"/>
<dbReference type="EMBL" id="CP001344">
    <property type="protein sequence ID" value="ACL42854.1"/>
    <property type="molecule type" value="Genomic_DNA"/>
</dbReference>